<dbReference type="RefSeq" id="WP_079720632.1">
    <property type="nucleotide sequence ID" value="NZ_FUYY01000002.1"/>
</dbReference>
<gene>
    <name evidence="1" type="ORF">SAMN05660776_1796</name>
</gene>
<reference evidence="2" key="1">
    <citation type="submission" date="2017-02" db="EMBL/GenBank/DDBJ databases">
        <authorList>
            <person name="Varghese N."/>
            <person name="Submissions S."/>
        </authorList>
    </citation>
    <scope>NUCLEOTIDE SEQUENCE [LARGE SCALE GENOMIC DNA]</scope>
    <source>
        <strain evidence="2">DSM 23405</strain>
    </source>
</reference>
<dbReference type="SUPFAM" id="SSF49464">
    <property type="entry name" value="Carboxypeptidase regulatory domain-like"/>
    <property type="match status" value="1"/>
</dbReference>
<dbReference type="Gene3D" id="2.60.40.1120">
    <property type="entry name" value="Carboxypeptidase-like, regulatory domain"/>
    <property type="match status" value="1"/>
</dbReference>
<dbReference type="OrthoDB" id="604691at2"/>
<dbReference type="STRING" id="241145.SAMN05660776_1796"/>
<dbReference type="Proteomes" id="UP000190230">
    <property type="component" value="Unassembled WGS sequence"/>
</dbReference>
<dbReference type="Pfam" id="PF18939">
    <property type="entry name" value="DUF5686"/>
    <property type="match status" value="1"/>
</dbReference>
<dbReference type="InterPro" id="IPR008969">
    <property type="entry name" value="CarboxyPept-like_regulatory"/>
</dbReference>
<evidence type="ECO:0000313" key="2">
    <source>
        <dbReference type="Proteomes" id="UP000190230"/>
    </source>
</evidence>
<name>A0A1T5C4I1_9FLAO</name>
<sequence length="817" mass="94289">MRYHLLLIFLLFTVISFAQQELKGRIINNQTGQPLAYAKIQYQEKEALSKIDGSFSLTLTKDETELTFSYIGFETQNFTVSKDVEYIRVKLTPKIEGLTPITISSEKNKANSIIQKAIARKYQNDPEKRLSSYNFKNYNKFIIDNDASRLEMESDSTNFELSTVINSGASYFSEKVSRFYFSQKQGLKEEVLALKNTGFKEPVYEILSLSVNPFSLYHKDFRIFETDYAGPLQKSAFKNYDFKILDTTSTSRPAYVIYFKPKRQRAVAGLEGILYLDMQSFAIQQAKAQLLGAVKLEIDQEYQYFPKEKIWFPKSQETTIRPGNRGQSISVFGGMISSGTLQKKESILNSILAPGKTDPNLYLSITSTNFDIQLNSEEKLNTSAEIVVIPEANSRLKDFWQKNRTEALSNQNKITQKKAERLIKEKKIEEQINFKNSISSGYYPVGFWDFSLGKFFKFNNYEGIRLGFGGKTNKQVSNDFNINGYLVYGTKDEVFKYNLGTSIYLHKATETNFRFNYTRDIVETGSFNYLQGKNEFSIVEPRFVNINFFYEHRTLSSGFTHRFGSDFKTELQFSKSDIYQTKDYSFLLDGQEFSEYTLSEATFSFLWRPFATFLKTPNSTKLIEKGYPKFTGQITKGISGISGSDFDYTKFGLLVEHEIKRLNQSRTEIILEGNYATGEIPLTHLFHSLPNSPRRNGILRRFSVAGRRSFETMYYNEFFSDKQAMLHVKHQLRPINVHRLIQPELVFISRHAIGDISNPERHSIEFNSLKHGYHEFGIELQKILLGFGLGAAYRYGPYSLPSFDENFAFKFTFHLDI</sequence>
<keyword evidence="2" id="KW-1185">Reference proteome</keyword>
<evidence type="ECO:0000313" key="1">
    <source>
        <dbReference type="EMBL" id="SKB54291.1"/>
    </source>
</evidence>
<dbReference type="EMBL" id="FUYY01000002">
    <property type="protein sequence ID" value="SKB54291.1"/>
    <property type="molecule type" value="Genomic_DNA"/>
</dbReference>
<proteinExistence type="predicted"/>
<organism evidence="1 2">
    <name type="scientific">Salegentibacter holothuriorum</name>
    <dbReference type="NCBI Taxonomy" id="241145"/>
    <lineage>
        <taxon>Bacteria</taxon>
        <taxon>Pseudomonadati</taxon>
        <taxon>Bacteroidota</taxon>
        <taxon>Flavobacteriia</taxon>
        <taxon>Flavobacteriales</taxon>
        <taxon>Flavobacteriaceae</taxon>
        <taxon>Salegentibacter</taxon>
    </lineage>
</organism>
<dbReference type="AlphaFoldDB" id="A0A1T5C4I1"/>
<accession>A0A1T5C4I1</accession>
<protein>
    <submittedName>
        <fullName evidence="1">CarboxypepD_reg-like domain-containing protein</fullName>
    </submittedName>
</protein>
<dbReference type="Pfam" id="PF13715">
    <property type="entry name" value="CarbopepD_reg_2"/>
    <property type="match status" value="1"/>
</dbReference>
<dbReference type="InterPro" id="IPR043741">
    <property type="entry name" value="DUF5686"/>
</dbReference>